<dbReference type="EMBL" id="ADBL01000020">
    <property type="status" value="NOT_ANNOTATED_CDS"/>
    <property type="molecule type" value="Genomic_DNA"/>
</dbReference>
<reference evidence="4" key="5">
    <citation type="submission" date="2015-06" db="UniProtKB">
        <authorList>
            <consortium name="EnsemblFungi"/>
        </authorList>
    </citation>
    <scope>IDENTIFICATION</scope>
    <source>
        <strain evidence="4">ATCC 64411</strain>
    </source>
</reference>
<dbReference type="OrthoDB" id="5979581at2759"/>
<dbReference type="InterPro" id="IPR011009">
    <property type="entry name" value="Kinase-like_dom_sf"/>
</dbReference>
<proteinExistence type="predicted"/>
<feature type="domain" description="Protein kinase" evidence="2">
    <location>
        <begin position="1"/>
        <end position="300"/>
    </location>
</feature>
<reference evidence="5" key="1">
    <citation type="submission" date="2010-05" db="EMBL/GenBank/DDBJ databases">
        <title>The genome sequence of Magnaporthe poae strain ATCC 64411.</title>
        <authorList>
            <person name="Ma L.-J."/>
            <person name="Dead R."/>
            <person name="Young S."/>
            <person name="Zeng Q."/>
            <person name="Koehrsen M."/>
            <person name="Alvarado L."/>
            <person name="Berlin A."/>
            <person name="Chapman S.B."/>
            <person name="Chen Z."/>
            <person name="Freedman E."/>
            <person name="Gellesch M."/>
            <person name="Goldberg J."/>
            <person name="Griggs A."/>
            <person name="Gujja S."/>
            <person name="Heilman E.R."/>
            <person name="Heiman D."/>
            <person name="Hepburn T."/>
            <person name="Howarth C."/>
            <person name="Jen D."/>
            <person name="Larson L."/>
            <person name="Mehta T."/>
            <person name="Neiman D."/>
            <person name="Pearson M."/>
            <person name="Roberts A."/>
            <person name="Saif S."/>
            <person name="Shea T."/>
            <person name="Shenoy N."/>
            <person name="Sisk P."/>
            <person name="Stolte C."/>
            <person name="Sykes S."/>
            <person name="Walk T."/>
            <person name="White J."/>
            <person name="Yandava C."/>
            <person name="Haas B."/>
            <person name="Nusbaum C."/>
            <person name="Birren B."/>
        </authorList>
    </citation>
    <scope>NUCLEOTIDE SEQUENCE [LARGE SCALE GENOMIC DNA]</scope>
    <source>
        <strain evidence="5">ATCC 64411 / 73-15</strain>
    </source>
</reference>
<dbReference type="GO" id="GO:0005524">
    <property type="term" value="F:ATP binding"/>
    <property type="evidence" value="ECO:0007669"/>
    <property type="project" value="InterPro"/>
</dbReference>
<name>A0A0C4DK45_MAGP6</name>
<gene>
    <name evidence="3" type="ORF">MAPG_00107</name>
</gene>
<dbReference type="GO" id="GO:0004672">
    <property type="term" value="F:protein kinase activity"/>
    <property type="evidence" value="ECO:0007669"/>
    <property type="project" value="InterPro"/>
</dbReference>
<dbReference type="AlphaFoldDB" id="A0A0C4DK45"/>
<dbReference type="Proteomes" id="UP000011715">
    <property type="component" value="Unassembled WGS sequence"/>
</dbReference>
<dbReference type="SUPFAM" id="SSF56112">
    <property type="entry name" value="Protein kinase-like (PK-like)"/>
    <property type="match status" value="1"/>
</dbReference>
<evidence type="ECO:0000313" key="4">
    <source>
        <dbReference type="EnsemblFungi" id="MAPG_00107T0"/>
    </source>
</evidence>
<evidence type="ECO:0000256" key="1">
    <source>
        <dbReference type="SAM" id="MobiDB-lite"/>
    </source>
</evidence>
<dbReference type="Gene3D" id="1.10.510.10">
    <property type="entry name" value="Transferase(Phosphotransferase) domain 1"/>
    <property type="match status" value="1"/>
</dbReference>
<reference evidence="3" key="3">
    <citation type="submission" date="2011-03" db="EMBL/GenBank/DDBJ databases">
        <title>Annotation of Magnaporthe poae ATCC 64411.</title>
        <authorList>
            <person name="Ma L.-J."/>
            <person name="Dead R."/>
            <person name="Young S.K."/>
            <person name="Zeng Q."/>
            <person name="Gargeya S."/>
            <person name="Fitzgerald M."/>
            <person name="Haas B."/>
            <person name="Abouelleil A."/>
            <person name="Alvarado L."/>
            <person name="Arachchi H.M."/>
            <person name="Berlin A."/>
            <person name="Brown A."/>
            <person name="Chapman S.B."/>
            <person name="Chen Z."/>
            <person name="Dunbar C."/>
            <person name="Freedman E."/>
            <person name="Gearin G."/>
            <person name="Gellesch M."/>
            <person name="Goldberg J."/>
            <person name="Griggs A."/>
            <person name="Gujja S."/>
            <person name="Heiman D."/>
            <person name="Howarth C."/>
            <person name="Larson L."/>
            <person name="Lui A."/>
            <person name="MacDonald P.J.P."/>
            <person name="Mehta T."/>
            <person name="Montmayeur A."/>
            <person name="Murphy C."/>
            <person name="Neiman D."/>
            <person name="Pearson M."/>
            <person name="Priest M."/>
            <person name="Roberts A."/>
            <person name="Saif S."/>
            <person name="Shea T."/>
            <person name="Shenoy N."/>
            <person name="Sisk P."/>
            <person name="Stolte C."/>
            <person name="Sykes S."/>
            <person name="Yandava C."/>
            <person name="Wortman J."/>
            <person name="Nusbaum C."/>
            <person name="Birren B."/>
        </authorList>
    </citation>
    <scope>NUCLEOTIDE SEQUENCE</scope>
    <source>
        <strain evidence="3">ATCC 64411</strain>
    </source>
</reference>
<reference evidence="4" key="4">
    <citation type="journal article" date="2015" name="G3 (Bethesda)">
        <title>Genome sequences of three phytopathogenic species of the Magnaporthaceae family of fungi.</title>
        <authorList>
            <person name="Okagaki L.H."/>
            <person name="Nunes C.C."/>
            <person name="Sailsbery J."/>
            <person name="Clay B."/>
            <person name="Brown D."/>
            <person name="John T."/>
            <person name="Oh Y."/>
            <person name="Young N."/>
            <person name="Fitzgerald M."/>
            <person name="Haas B.J."/>
            <person name="Zeng Q."/>
            <person name="Young S."/>
            <person name="Adiconis X."/>
            <person name="Fan L."/>
            <person name="Levin J.Z."/>
            <person name="Mitchell T.K."/>
            <person name="Okubara P.A."/>
            <person name="Farman M.L."/>
            <person name="Kohn L.M."/>
            <person name="Birren B."/>
            <person name="Ma L.-J."/>
            <person name="Dean R.A."/>
        </authorList>
    </citation>
    <scope>NUCLEOTIDE SEQUENCE</scope>
    <source>
        <strain evidence="4">ATCC 64411 / 73-15</strain>
    </source>
</reference>
<evidence type="ECO:0000259" key="2">
    <source>
        <dbReference type="PROSITE" id="PS50011"/>
    </source>
</evidence>
<reference evidence="3" key="2">
    <citation type="submission" date="2010-05" db="EMBL/GenBank/DDBJ databases">
        <title>The Genome Sequence of Magnaporthe poae strain ATCC 64411.</title>
        <authorList>
            <consortium name="The Broad Institute Genome Sequencing Platform"/>
            <consortium name="Broad Institute Genome Sequencing Center for Infectious Disease"/>
            <person name="Ma L.-J."/>
            <person name="Dead R."/>
            <person name="Young S."/>
            <person name="Zeng Q."/>
            <person name="Koehrsen M."/>
            <person name="Alvarado L."/>
            <person name="Berlin A."/>
            <person name="Chapman S.B."/>
            <person name="Chen Z."/>
            <person name="Freedman E."/>
            <person name="Gellesch M."/>
            <person name="Goldberg J."/>
            <person name="Griggs A."/>
            <person name="Gujja S."/>
            <person name="Heilman E.R."/>
            <person name="Heiman D."/>
            <person name="Hepburn T."/>
            <person name="Howarth C."/>
            <person name="Jen D."/>
            <person name="Larson L."/>
            <person name="Mehta T."/>
            <person name="Neiman D."/>
            <person name="Pearson M."/>
            <person name="Roberts A."/>
            <person name="Saif S."/>
            <person name="Shea T."/>
            <person name="Shenoy N."/>
            <person name="Sisk P."/>
            <person name="Stolte C."/>
            <person name="Sykes S."/>
            <person name="Walk T."/>
            <person name="White J."/>
            <person name="Yandava C."/>
            <person name="Haas B."/>
            <person name="Nusbaum C."/>
            <person name="Birren B."/>
        </authorList>
    </citation>
    <scope>NUCLEOTIDE SEQUENCE</scope>
    <source>
        <strain evidence="3">ATCC 64411</strain>
    </source>
</reference>
<dbReference type="InterPro" id="IPR000719">
    <property type="entry name" value="Prot_kinase_dom"/>
</dbReference>
<dbReference type="OMA" id="ERCNTKE"/>
<keyword evidence="5" id="KW-1185">Reference proteome</keyword>
<dbReference type="EnsemblFungi" id="MAPG_00107T0">
    <property type="protein sequence ID" value="MAPG_00107T0"/>
    <property type="gene ID" value="MAPG_00107"/>
</dbReference>
<organism evidence="4 5">
    <name type="scientific">Magnaporthiopsis poae (strain ATCC 64411 / 73-15)</name>
    <name type="common">Kentucky bluegrass fungus</name>
    <name type="synonym">Magnaporthe poae</name>
    <dbReference type="NCBI Taxonomy" id="644358"/>
    <lineage>
        <taxon>Eukaryota</taxon>
        <taxon>Fungi</taxon>
        <taxon>Dikarya</taxon>
        <taxon>Ascomycota</taxon>
        <taxon>Pezizomycotina</taxon>
        <taxon>Sordariomycetes</taxon>
        <taxon>Sordariomycetidae</taxon>
        <taxon>Magnaporthales</taxon>
        <taxon>Magnaporthaceae</taxon>
        <taxon>Magnaporthiopsis</taxon>
    </lineage>
</organism>
<dbReference type="SMART" id="SM00220">
    <property type="entry name" value="S_TKc"/>
    <property type="match status" value="1"/>
</dbReference>
<dbReference type="VEuPathDB" id="FungiDB:MAPG_00107"/>
<evidence type="ECO:0000313" key="5">
    <source>
        <dbReference type="Proteomes" id="UP000011715"/>
    </source>
</evidence>
<dbReference type="eggNOG" id="KOG0578">
    <property type="taxonomic scope" value="Eukaryota"/>
</dbReference>
<dbReference type="STRING" id="644358.A0A0C4DK45"/>
<evidence type="ECO:0000313" key="3">
    <source>
        <dbReference type="EMBL" id="KLU81012.1"/>
    </source>
</evidence>
<accession>A0A0C4DK45</accession>
<dbReference type="PROSITE" id="PS50011">
    <property type="entry name" value="PROTEIN_KINASE_DOM"/>
    <property type="match status" value="1"/>
</dbReference>
<sequence length="319" mass="35209">MTNVQCYTQSQASGNLAGERCIVKSIRGHWGLQNEADVLRRHQSQTPFLRPLVNEICEPADPPSIVLRHLDSDALTESNRKRLSRPEIKQVTRSVLEALRGCTETAWFTQLNSSHLFPDVKLDNIFVNHGNGDQRFSEVQLGDCGGVVSQDGSFAREGHAIGAGYTRSLEATFQLSRNTATDIGSFGTAIRKTLVLGGGCHIFNPKAEGVKPDDGAYELTVVKRMYKPFGPFPESYGDSNDPTMSTIVDFIHSQGPPEKPFVRTGPREFPPADQAFILKIMKLDPRDRPTAEELLADPWFSEQSPDTRDPLPGTPSAFP</sequence>
<dbReference type="EMBL" id="GL876966">
    <property type="protein sequence ID" value="KLU81012.1"/>
    <property type="molecule type" value="Genomic_DNA"/>
</dbReference>
<protein>
    <recommendedName>
        <fullName evidence="2">Protein kinase domain-containing protein</fullName>
    </recommendedName>
</protein>
<feature type="region of interest" description="Disordered" evidence="1">
    <location>
        <begin position="292"/>
        <end position="319"/>
    </location>
</feature>